<gene>
    <name evidence="1" type="ORF">ACFSE6_15325</name>
</gene>
<dbReference type="Gene3D" id="3.20.20.70">
    <property type="entry name" value="Aldolase class I"/>
    <property type="match status" value="1"/>
</dbReference>
<organism evidence="1 2">
    <name type="scientific">Georgenia deserti</name>
    <dbReference type="NCBI Taxonomy" id="2093781"/>
    <lineage>
        <taxon>Bacteria</taxon>
        <taxon>Bacillati</taxon>
        <taxon>Actinomycetota</taxon>
        <taxon>Actinomycetes</taxon>
        <taxon>Micrococcales</taxon>
        <taxon>Bogoriellaceae</taxon>
        <taxon>Georgenia</taxon>
    </lineage>
</organism>
<evidence type="ECO:0000313" key="2">
    <source>
        <dbReference type="Proteomes" id="UP001597277"/>
    </source>
</evidence>
<dbReference type="EMBL" id="JBHUEE010000008">
    <property type="protein sequence ID" value="MFD1719213.1"/>
    <property type="molecule type" value="Genomic_DNA"/>
</dbReference>
<proteinExistence type="predicted"/>
<dbReference type="InterPro" id="IPR017853">
    <property type="entry name" value="GH"/>
</dbReference>
<evidence type="ECO:0000313" key="1">
    <source>
        <dbReference type="EMBL" id="MFD1719213.1"/>
    </source>
</evidence>
<name>A0ABW4L6Y8_9MICO</name>
<protein>
    <recommendedName>
        <fullName evidence="3">Glycoside hydrolase</fullName>
    </recommendedName>
</protein>
<evidence type="ECO:0008006" key="3">
    <source>
        <dbReference type="Google" id="ProtNLM"/>
    </source>
</evidence>
<reference evidence="2" key="1">
    <citation type="journal article" date="2019" name="Int. J. Syst. Evol. Microbiol.">
        <title>The Global Catalogue of Microorganisms (GCM) 10K type strain sequencing project: providing services to taxonomists for standard genome sequencing and annotation.</title>
        <authorList>
            <consortium name="The Broad Institute Genomics Platform"/>
            <consortium name="The Broad Institute Genome Sequencing Center for Infectious Disease"/>
            <person name="Wu L."/>
            <person name="Ma J."/>
        </authorList>
    </citation>
    <scope>NUCLEOTIDE SEQUENCE [LARGE SCALE GENOMIC DNA]</scope>
    <source>
        <strain evidence="2">JCM 17130</strain>
    </source>
</reference>
<sequence length="618" mass="66256">MMISTATLEVTEVSGAVRVTAATYLLEVRADPPRAVLAGADGRIWSHLSLLATLDRADRRDEAYAVGAPEVAVDPDGTVEVTVTTASTAWRTKRIRLRCTPEDVAVDATVTGTGMLSTVSLLGGRATLRTGASGPFWSSIEYASVYSPAPSEPVQVVRPASSAVVLGGLGDAAPGRLHGIFSPPPLCLALGREPASGATDVPAGEWLGLSVRAPISGLTFTELRYDPGDGGYRIVLDYDGHTQVTGEFTTPALVLRPAATPAVAIEDYRQDLVDRGLAPDGPRRPQPLWWSQPIFCGWGAQCALAPIPGATPGHPYFLDDLGPAAVPDGVPTGPDMARQDVYDELLDRLAAQGVTPGTVVVDDRWQDHYGTARPHPGRWPDLGGWIAGRHARGQRVLLWWKAWDPAGLPPEECLLDPEGTPVTVDPASPAYAERLRTTVGDLLGPGGLDADGFKIDFTQRSPAGPLHPGDPASPTGRTLWGLAALHRLLATIYDAAKAAKPEALVITHTPHPSFGDVCDMVRTNDVLERDPTGRLVPVSDQLRARVDVARAALPHHPVDTDQWPMPDRAAWRSYVAAQAGLGVPALYYVDRMDRSGEPLTDEDRTFVAETWRRYREDR</sequence>
<dbReference type="Proteomes" id="UP001597277">
    <property type="component" value="Unassembled WGS sequence"/>
</dbReference>
<dbReference type="SUPFAM" id="SSF51445">
    <property type="entry name" value="(Trans)glycosidases"/>
    <property type="match status" value="1"/>
</dbReference>
<dbReference type="InterPro" id="IPR013785">
    <property type="entry name" value="Aldolase_TIM"/>
</dbReference>
<keyword evidence="2" id="KW-1185">Reference proteome</keyword>
<accession>A0ABW4L6Y8</accession>
<comment type="caution">
    <text evidence="1">The sequence shown here is derived from an EMBL/GenBank/DDBJ whole genome shotgun (WGS) entry which is preliminary data.</text>
</comment>